<organism evidence="2 3">
    <name type="scientific">Fraxinus pennsylvanica</name>
    <dbReference type="NCBI Taxonomy" id="56036"/>
    <lineage>
        <taxon>Eukaryota</taxon>
        <taxon>Viridiplantae</taxon>
        <taxon>Streptophyta</taxon>
        <taxon>Embryophyta</taxon>
        <taxon>Tracheophyta</taxon>
        <taxon>Spermatophyta</taxon>
        <taxon>Magnoliopsida</taxon>
        <taxon>eudicotyledons</taxon>
        <taxon>Gunneridae</taxon>
        <taxon>Pentapetalae</taxon>
        <taxon>asterids</taxon>
        <taxon>lamiids</taxon>
        <taxon>Lamiales</taxon>
        <taxon>Oleaceae</taxon>
        <taxon>Oleeae</taxon>
        <taxon>Fraxinus</taxon>
    </lineage>
</organism>
<evidence type="ECO:0000313" key="2">
    <source>
        <dbReference type="EMBL" id="CAI9765102.1"/>
    </source>
</evidence>
<gene>
    <name evidence="2" type="ORF">FPE_LOCUS12532</name>
</gene>
<dbReference type="AlphaFoldDB" id="A0AAD2DS58"/>
<dbReference type="Proteomes" id="UP000834106">
    <property type="component" value="Chromosome 7"/>
</dbReference>
<protein>
    <submittedName>
        <fullName evidence="2">Uncharacterized protein</fullName>
    </submittedName>
</protein>
<evidence type="ECO:0000256" key="1">
    <source>
        <dbReference type="SAM" id="MobiDB-lite"/>
    </source>
</evidence>
<feature type="region of interest" description="Disordered" evidence="1">
    <location>
        <begin position="70"/>
        <end position="111"/>
    </location>
</feature>
<keyword evidence="3" id="KW-1185">Reference proteome</keyword>
<evidence type="ECO:0000313" key="3">
    <source>
        <dbReference type="Proteomes" id="UP000834106"/>
    </source>
</evidence>
<sequence length="111" mass="11483">MISSNEVSSSSVSDFGAILVYKFPPVRTVGELVGGGIDAGRIGGETGAEEVQIAMDNNQTTVLQNFIADAAAPPQTQNAPSTDPGYNSYTSHGLVYSSPPSNPNLSQQTGH</sequence>
<name>A0AAD2DS58_9LAMI</name>
<accession>A0AAD2DS58</accession>
<dbReference type="EMBL" id="OU503042">
    <property type="protein sequence ID" value="CAI9765102.1"/>
    <property type="molecule type" value="Genomic_DNA"/>
</dbReference>
<proteinExistence type="predicted"/>
<feature type="compositionally biased region" description="Polar residues" evidence="1">
    <location>
        <begin position="74"/>
        <end position="91"/>
    </location>
</feature>
<reference evidence="2" key="1">
    <citation type="submission" date="2023-05" db="EMBL/GenBank/DDBJ databases">
        <authorList>
            <person name="Huff M."/>
        </authorList>
    </citation>
    <scope>NUCLEOTIDE SEQUENCE</scope>
</reference>